<comment type="caution">
    <text evidence="2">The sequence shown here is derived from an EMBL/GenBank/DDBJ whole genome shotgun (WGS) entry which is preliminary data.</text>
</comment>
<gene>
    <name evidence="2" type="ORF">OA84_01950</name>
</gene>
<feature type="transmembrane region" description="Helical" evidence="1">
    <location>
        <begin position="31"/>
        <end position="56"/>
    </location>
</feature>
<feature type="transmembrane region" description="Helical" evidence="1">
    <location>
        <begin position="68"/>
        <end position="87"/>
    </location>
</feature>
<accession>A0ABR4ZSH0</accession>
<evidence type="ECO:0000313" key="3">
    <source>
        <dbReference type="Proteomes" id="UP000031275"/>
    </source>
</evidence>
<organism evidence="2 3">
    <name type="scientific">Kaistella solincola</name>
    <dbReference type="NCBI Taxonomy" id="510955"/>
    <lineage>
        <taxon>Bacteria</taxon>
        <taxon>Pseudomonadati</taxon>
        <taxon>Bacteroidota</taxon>
        <taxon>Flavobacteriia</taxon>
        <taxon>Flavobacteriales</taxon>
        <taxon>Weeksellaceae</taxon>
        <taxon>Chryseobacterium group</taxon>
        <taxon>Kaistella</taxon>
    </lineage>
</organism>
<keyword evidence="1" id="KW-0812">Transmembrane</keyword>
<keyword evidence="1" id="KW-1133">Transmembrane helix</keyword>
<reference evidence="2 3" key="1">
    <citation type="submission" date="2014-10" db="EMBL/GenBank/DDBJ databases">
        <title>Kaistella solincola genome.</title>
        <authorList>
            <person name="Newman J.D."/>
        </authorList>
    </citation>
    <scope>NUCLEOTIDE SEQUENCE [LARGE SCALE GENOMIC DNA]</scope>
    <source>
        <strain evidence="2 3">DSM 22468</strain>
    </source>
</reference>
<dbReference type="EMBL" id="JSYK01000002">
    <property type="protein sequence ID" value="KIA84326.1"/>
    <property type="molecule type" value="Genomic_DNA"/>
</dbReference>
<keyword evidence="3" id="KW-1185">Reference proteome</keyword>
<evidence type="ECO:0000256" key="1">
    <source>
        <dbReference type="SAM" id="Phobius"/>
    </source>
</evidence>
<proteinExistence type="predicted"/>
<name>A0ABR4ZSH0_9FLAO</name>
<keyword evidence="1" id="KW-0472">Membrane</keyword>
<sequence>MKKLYNYIDYLGFLHGLGFILLFGAEPFKTPFMFSISIVVIAINLLLSLKIFICLLRFRSALEGFRKKILTTFFYLLLSVIMIIMWVNK</sequence>
<dbReference type="Proteomes" id="UP000031275">
    <property type="component" value="Unassembled WGS sequence"/>
</dbReference>
<protein>
    <submittedName>
        <fullName evidence="2">Uncharacterized protein</fullName>
    </submittedName>
</protein>
<feature type="transmembrane region" description="Helical" evidence="1">
    <location>
        <begin position="7"/>
        <end position="25"/>
    </location>
</feature>
<evidence type="ECO:0000313" key="2">
    <source>
        <dbReference type="EMBL" id="KIA84326.1"/>
    </source>
</evidence>